<feature type="region of interest" description="Disordered" evidence="1">
    <location>
        <begin position="358"/>
        <end position="450"/>
    </location>
</feature>
<dbReference type="SUPFAM" id="SSF82171">
    <property type="entry name" value="DPP6 N-terminal domain-like"/>
    <property type="match status" value="1"/>
</dbReference>
<keyword evidence="4" id="KW-1185">Reference proteome</keyword>
<dbReference type="SUPFAM" id="SSF53474">
    <property type="entry name" value="alpha/beta-Hydrolases"/>
    <property type="match status" value="1"/>
</dbReference>
<dbReference type="PANTHER" id="PTHR43056:SF5">
    <property type="entry name" value="PEPTIDASE S9 PROLYL OLIGOPEPTIDASE CATALYTIC DOMAIN-CONTAINING PROTEIN"/>
    <property type="match status" value="1"/>
</dbReference>
<keyword evidence="3" id="KW-0378">Hydrolase</keyword>
<dbReference type="Gene3D" id="3.40.50.1820">
    <property type="entry name" value="alpha/beta hydrolase"/>
    <property type="match status" value="1"/>
</dbReference>
<dbReference type="InterPro" id="IPR001375">
    <property type="entry name" value="Peptidase_S9_cat"/>
</dbReference>
<dbReference type="InterPro" id="IPR050585">
    <property type="entry name" value="Xaa-Pro_dipeptidyl-ppase/CocE"/>
</dbReference>
<sequence>MSTPYGEWPSPIAPEDVAEGGRGFGSVHVADGYAYWLERRPSEGGRGVVCRTALGGSDDTPDHDEITPEGFDVRTLVHQYGGGDFAVAGDDLVVASMDDQRLHRLPVDGSTEPTPITPEPPEPLALRYADMAVGPGGDIVYAVRERHVGPGTDDEPANELVRVPLYPGDEDDPDDPAVIAEGHDFYAAPRPAPDGDRIAYLRWDHPNMPWDGTELVVADLDAEGEVVSGSETVALGGPDESVCSPAWSPDGVLHAVSDRTGWWNLYRIADGSAENLHPADAEFGVPMWLVGVSTFAFLDDGRIATLYTVDGEPSLRLLDPSTGEIVDPDLPYTSFRPASIRSDGDRVVFLGHRPDAPSAVVEWSPESPEPNGTGDEGSDGFGEPRRLRESTDDPIAPAYVSTPESVVFPTGDAVGADDTVAHAHYYPPHNPDVEAPDADGPDSDTERPPLVVKVHGGPTSRSEATLSTSTQFLTTRGVAVLDVNYRGSTGYGRAYRDALDGQWGVRDTLDCVNAARYAAAEGLADPDRLAISGGSAGGYAVLCALAFHDTFDAGASYYGVADLAALSADTHKFESRYLDGLVGPLPAAEETYRERSPLYHAEGISAPLLLLQGGKDEVVPPAQAGAMIDALVANDTPYAYVEFPEERHGFRDADNIARAHEAEFAFYGEAFGFDPAGDPEHVPMLVGERPPELR</sequence>
<dbReference type="GO" id="GO:0006508">
    <property type="term" value="P:proteolysis"/>
    <property type="evidence" value="ECO:0007669"/>
    <property type="project" value="InterPro"/>
</dbReference>
<dbReference type="EMBL" id="JAGGKQ010000012">
    <property type="protein sequence ID" value="MBP1922794.1"/>
    <property type="molecule type" value="Genomic_DNA"/>
</dbReference>
<evidence type="ECO:0000259" key="2">
    <source>
        <dbReference type="Pfam" id="PF00326"/>
    </source>
</evidence>
<feature type="region of interest" description="Disordered" evidence="1">
    <location>
        <begin position="1"/>
        <end position="22"/>
    </location>
</feature>
<evidence type="ECO:0000256" key="1">
    <source>
        <dbReference type="SAM" id="MobiDB-lite"/>
    </source>
</evidence>
<evidence type="ECO:0000313" key="4">
    <source>
        <dbReference type="Proteomes" id="UP000823588"/>
    </source>
</evidence>
<feature type="compositionally biased region" description="Acidic residues" evidence="1">
    <location>
        <begin position="434"/>
        <end position="443"/>
    </location>
</feature>
<dbReference type="InterPro" id="IPR011042">
    <property type="entry name" value="6-blade_b-propeller_TolB-like"/>
</dbReference>
<name>A0A8T4GE72_9EURY</name>
<protein>
    <submittedName>
        <fullName evidence="3">Dipeptidyl aminopeptidase/acylaminoacyl peptidase</fullName>
    </submittedName>
</protein>
<dbReference type="Gene3D" id="2.120.10.30">
    <property type="entry name" value="TolB, C-terminal domain"/>
    <property type="match status" value="1"/>
</dbReference>
<dbReference type="OrthoDB" id="25019at2157"/>
<feature type="domain" description="Peptidase S9 prolyl oligopeptidase catalytic" evidence="2">
    <location>
        <begin position="466"/>
        <end position="672"/>
    </location>
</feature>
<dbReference type="Proteomes" id="UP000823588">
    <property type="component" value="Unassembled WGS sequence"/>
</dbReference>
<organism evidence="3 4">
    <name type="scientific">Halorubrum alkaliphilum</name>
    <dbReference type="NCBI Taxonomy" id="261290"/>
    <lineage>
        <taxon>Archaea</taxon>
        <taxon>Methanobacteriati</taxon>
        <taxon>Methanobacteriota</taxon>
        <taxon>Stenosarchaea group</taxon>
        <taxon>Halobacteria</taxon>
        <taxon>Halobacteriales</taxon>
        <taxon>Haloferacaceae</taxon>
        <taxon>Halorubrum</taxon>
    </lineage>
</organism>
<dbReference type="InterPro" id="IPR029058">
    <property type="entry name" value="AB_hydrolase_fold"/>
</dbReference>
<reference evidence="3" key="1">
    <citation type="submission" date="2021-03" db="EMBL/GenBank/DDBJ databases">
        <title>Genomic Encyclopedia of Type Strains, Phase IV (KMG-IV): sequencing the most valuable type-strain genomes for metagenomic binning, comparative biology and taxonomic classification.</title>
        <authorList>
            <person name="Goeker M."/>
        </authorList>
    </citation>
    <scope>NUCLEOTIDE SEQUENCE</scope>
    <source>
        <strain evidence="3">DSM 23564</strain>
    </source>
</reference>
<dbReference type="GO" id="GO:0004177">
    <property type="term" value="F:aminopeptidase activity"/>
    <property type="evidence" value="ECO:0007669"/>
    <property type="project" value="UniProtKB-KW"/>
</dbReference>
<dbReference type="AlphaFoldDB" id="A0A8T4GE72"/>
<accession>A0A8T4GE72</accession>
<gene>
    <name evidence="3" type="ORF">J2751_001810</name>
</gene>
<keyword evidence="3" id="KW-0031">Aminopeptidase</keyword>
<proteinExistence type="predicted"/>
<comment type="caution">
    <text evidence="3">The sequence shown here is derived from an EMBL/GenBank/DDBJ whole genome shotgun (WGS) entry which is preliminary data.</text>
</comment>
<evidence type="ECO:0000313" key="3">
    <source>
        <dbReference type="EMBL" id="MBP1922794.1"/>
    </source>
</evidence>
<keyword evidence="3" id="KW-0645">Protease</keyword>
<dbReference type="RefSeq" id="WP_209485276.1">
    <property type="nucleotide sequence ID" value="NZ_JAGGKQ010000012.1"/>
</dbReference>
<dbReference type="PANTHER" id="PTHR43056">
    <property type="entry name" value="PEPTIDASE S9 PROLYL OLIGOPEPTIDASE"/>
    <property type="match status" value="1"/>
</dbReference>
<dbReference type="Pfam" id="PF00326">
    <property type="entry name" value="Peptidase_S9"/>
    <property type="match status" value="1"/>
</dbReference>
<dbReference type="GO" id="GO:0008236">
    <property type="term" value="F:serine-type peptidase activity"/>
    <property type="evidence" value="ECO:0007669"/>
    <property type="project" value="InterPro"/>
</dbReference>
<feature type="compositionally biased region" description="Basic and acidic residues" evidence="1">
    <location>
        <begin position="382"/>
        <end position="391"/>
    </location>
</feature>